<evidence type="ECO:0000256" key="1">
    <source>
        <dbReference type="SAM" id="Phobius"/>
    </source>
</evidence>
<keyword evidence="1" id="KW-0812">Transmembrane</keyword>
<keyword evidence="1" id="KW-1133">Transmembrane helix</keyword>
<dbReference type="InterPro" id="IPR011733">
    <property type="entry name" value="CHP02185_IM"/>
</dbReference>
<feature type="transmembrane region" description="Helical" evidence="1">
    <location>
        <begin position="35"/>
        <end position="52"/>
    </location>
</feature>
<proteinExistence type="predicted"/>
<comment type="caution">
    <text evidence="2">The sequence shown here is derived from an EMBL/GenBank/DDBJ whole genome shotgun (WGS) entry which is preliminary data.</text>
</comment>
<evidence type="ECO:0000313" key="2">
    <source>
        <dbReference type="EMBL" id="MBC5696242.1"/>
    </source>
</evidence>
<dbReference type="EMBL" id="JACOPK010000009">
    <property type="protein sequence ID" value="MBC5696242.1"/>
    <property type="molecule type" value="Genomic_DNA"/>
</dbReference>
<feature type="transmembrane region" description="Helical" evidence="1">
    <location>
        <begin position="58"/>
        <end position="77"/>
    </location>
</feature>
<keyword evidence="3" id="KW-1185">Reference proteome</keyword>
<organism evidence="2 3">
    <name type="scientific">Agathobaculum hominis</name>
    <dbReference type="NCBI Taxonomy" id="2763014"/>
    <lineage>
        <taxon>Bacteria</taxon>
        <taxon>Bacillati</taxon>
        <taxon>Bacillota</taxon>
        <taxon>Clostridia</taxon>
        <taxon>Eubacteriales</taxon>
        <taxon>Butyricicoccaceae</taxon>
        <taxon>Agathobaculum</taxon>
    </lineage>
</organism>
<evidence type="ECO:0000313" key="3">
    <source>
        <dbReference type="Proteomes" id="UP000641741"/>
    </source>
</evidence>
<accession>A0ABR7GPL4</accession>
<name>A0ABR7GPL4_9FIRM</name>
<reference evidence="2 3" key="1">
    <citation type="submission" date="2020-08" db="EMBL/GenBank/DDBJ databases">
        <title>Genome public.</title>
        <authorList>
            <person name="Liu C."/>
            <person name="Sun Q."/>
        </authorList>
    </citation>
    <scope>NUCLEOTIDE SEQUENCE [LARGE SCALE GENOMIC DNA]</scope>
    <source>
        <strain evidence="2 3">M2</strain>
    </source>
</reference>
<dbReference type="Pfam" id="PF09605">
    <property type="entry name" value="Trep_Strep"/>
    <property type="match status" value="1"/>
</dbReference>
<sequence length="83" mass="9393">MVLPKIETYPLFRCVSGFIMDWIPYMYTVAKIPKTGVVLVMNLFVAVAFLAFGELANLLLVSLSVCSILGGIVRKWVEYKNYK</sequence>
<protein>
    <submittedName>
        <fullName evidence="2">MptD family putative ECF transporter S component</fullName>
    </submittedName>
</protein>
<dbReference type="Proteomes" id="UP000641741">
    <property type="component" value="Unassembled WGS sequence"/>
</dbReference>
<keyword evidence="1" id="KW-0472">Membrane</keyword>
<dbReference type="RefSeq" id="WP_118360377.1">
    <property type="nucleotide sequence ID" value="NZ_JACOPK010000009.1"/>
</dbReference>
<gene>
    <name evidence="2" type="ORF">H8S02_09845</name>
</gene>